<dbReference type="AlphaFoldDB" id="A0A8J5IS76"/>
<proteinExistence type="predicted"/>
<organism evidence="1 2">
    <name type="scientific">Phytophthora aleatoria</name>
    <dbReference type="NCBI Taxonomy" id="2496075"/>
    <lineage>
        <taxon>Eukaryota</taxon>
        <taxon>Sar</taxon>
        <taxon>Stramenopiles</taxon>
        <taxon>Oomycota</taxon>
        <taxon>Peronosporomycetes</taxon>
        <taxon>Peronosporales</taxon>
        <taxon>Peronosporaceae</taxon>
        <taxon>Phytophthora</taxon>
    </lineage>
</organism>
<protein>
    <submittedName>
        <fullName evidence="1">Uncharacterized protein</fullName>
    </submittedName>
</protein>
<feature type="non-terminal residue" evidence="1">
    <location>
        <position position="1"/>
    </location>
</feature>
<sequence>LAGTIDDGNSVEKGEVLRPHCEGSLLWELARPLSDKRVVETNLVLAVLKCSHTNSSVINGEGSDDMIDTYQQAYVTKDDVAFKPAASALYSGLVHNLNIPSRVDNSQTDLRLGQYLATRTVNGFSGVHEWSHSQCFTRLPVISHLSVAIRSSTCNFFAAQVCSKFTTGGHSRLCKQGRCGYQYQSPGRRY</sequence>
<name>A0A8J5IS76_9STRA</name>
<accession>A0A8J5IS76</accession>
<dbReference type="Proteomes" id="UP000709295">
    <property type="component" value="Unassembled WGS sequence"/>
</dbReference>
<dbReference type="EMBL" id="JAENGY010001961">
    <property type="protein sequence ID" value="KAG6946051.1"/>
    <property type="molecule type" value="Genomic_DNA"/>
</dbReference>
<comment type="caution">
    <text evidence="1">The sequence shown here is derived from an EMBL/GenBank/DDBJ whole genome shotgun (WGS) entry which is preliminary data.</text>
</comment>
<evidence type="ECO:0000313" key="2">
    <source>
        <dbReference type="Proteomes" id="UP000709295"/>
    </source>
</evidence>
<gene>
    <name evidence="1" type="ORF">JG688_00016239</name>
</gene>
<evidence type="ECO:0000313" key="1">
    <source>
        <dbReference type="EMBL" id="KAG6946051.1"/>
    </source>
</evidence>
<reference evidence="1" key="1">
    <citation type="submission" date="2021-01" db="EMBL/GenBank/DDBJ databases">
        <title>Phytophthora aleatoria, a newly-described species from Pinus radiata is distinct from Phytophthora cactorum isolates based on comparative genomics.</title>
        <authorList>
            <person name="Mcdougal R."/>
            <person name="Panda P."/>
            <person name="Williams N."/>
            <person name="Studholme D.J."/>
        </authorList>
    </citation>
    <scope>NUCLEOTIDE SEQUENCE</scope>
    <source>
        <strain evidence="1">NZFS 4037</strain>
    </source>
</reference>
<keyword evidence="2" id="KW-1185">Reference proteome</keyword>